<dbReference type="EMBL" id="JBHMBK010000045">
    <property type="protein sequence ID" value="MFB9690039.1"/>
    <property type="molecule type" value="Genomic_DNA"/>
</dbReference>
<name>A0ABV5UG78_9PSEU</name>
<dbReference type="Proteomes" id="UP001589535">
    <property type="component" value="Unassembled WGS sequence"/>
</dbReference>
<organism evidence="1 2">
    <name type="scientific">Amycolatopsis plumensis</name>
    <dbReference type="NCBI Taxonomy" id="236508"/>
    <lineage>
        <taxon>Bacteria</taxon>
        <taxon>Bacillati</taxon>
        <taxon>Actinomycetota</taxon>
        <taxon>Actinomycetes</taxon>
        <taxon>Pseudonocardiales</taxon>
        <taxon>Pseudonocardiaceae</taxon>
        <taxon>Amycolatopsis</taxon>
    </lineage>
</organism>
<dbReference type="RefSeq" id="WP_378204785.1">
    <property type="nucleotide sequence ID" value="NZ_JBHMBK010000045.1"/>
</dbReference>
<gene>
    <name evidence="1" type="ORF">ACFFTO_38190</name>
</gene>
<proteinExistence type="predicted"/>
<accession>A0ABV5UG78</accession>
<evidence type="ECO:0000313" key="1">
    <source>
        <dbReference type="EMBL" id="MFB9690039.1"/>
    </source>
</evidence>
<comment type="caution">
    <text evidence="1">The sequence shown here is derived from an EMBL/GenBank/DDBJ whole genome shotgun (WGS) entry which is preliminary data.</text>
</comment>
<reference evidence="1 2" key="1">
    <citation type="submission" date="2024-09" db="EMBL/GenBank/DDBJ databases">
        <authorList>
            <person name="Sun Q."/>
            <person name="Mori K."/>
        </authorList>
    </citation>
    <scope>NUCLEOTIDE SEQUENCE [LARGE SCALE GENOMIC DNA]</scope>
    <source>
        <strain evidence="1 2">JCM 13852</strain>
    </source>
</reference>
<evidence type="ECO:0000313" key="2">
    <source>
        <dbReference type="Proteomes" id="UP001589535"/>
    </source>
</evidence>
<protein>
    <submittedName>
        <fullName evidence="1">Uncharacterized protein</fullName>
    </submittedName>
</protein>
<keyword evidence="2" id="KW-1185">Reference proteome</keyword>
<sequence length="194" mass="21368">MDSADDYRSYADRVVVSIRFASMPVDEYVEVVVEIEAPGAAWHRDWLVGEFESVPQRQELPYVIKVQEDRHEWGASAAVFTVILYLGGAAASGVVGNAAYDALKAVAKDMAGRLRAADTGSAAPLTESEAIERSKVLISARFDEPLGGLELISSEMRFPDHASVSFQGESWHYDCDLALEDGLVSFNRVARRRR</sequence>